<accession>H1YWC0</accession>
<feature type="transmembrane region" description="Helical" evidence="6">
    <location>
        <begin position="261"/>
        <end position="279"/>
    </location>
</feature>
<dbReference type="PANTHER" id="PTHR37693">
    <property type="entry name" value="PHOSPHATIDYLGLYCEROL LYSYLTRANSFERASE"/>
    <property type="match status" value="1"/>
</dbReference>
<evidence type="ECO:0008006" key="9">
    <source>
        <dbReference type="Google" id="ProtNLM"/>
    </source>
</evidence>
<evidence type="ECO:0000256" key="3">
    <source>
        <dbReference type="ARBA" id="ARBA00022692"/>
    </source>
</evidence>
<comment type="subcellular location">
    <subcellularLocation>
        <location evidence="1">Cell membrane</location>
        <topology evidence="1">Multi-pass membrane protein</topology>
    </subcellularLocation>
</comment>
<feature type="transmembrane region" description="Helical" evidence="6">
    <location>
        <begin position="7"/>
        <end position="28"/>
    </location>
</feature>
<sequence>MDKSQVKWLAISVTFSVIVLAIVLYFTIDENTITYLQELQPQYLVAAILLHVLSMGFWAARIKLMSRSLGYRVPFLHCLNMVFANLLIAAVTPSQAGGEPVRIHELYRADVPLGDATAIVILERVLDGILLGIIGGVAVLLLWLGSEKLGLAITLPLAFMWILIMGFVILFAYSVKKPDFLKNLVKKISGFLTKRWHAEKVEKLMNDIDSEVDNFHGALKKYIGHSKIGLLYGGIFTVLYWFNEFFIASLILMGLGQSPHIVESFVAQIIIAIIMMIPLTPGSSGIAELSATSLYSLFIPSSIVGIFVVLWRLILYYMNIFMGVFATVIIVKREVVRKAIKNRISKNRD</sequence>
<dbReference type="InParanoid" id="H1YWC0"/>
<dbReference type="OrthoDB" id="15513at2157"/>
<organism evidence="7 8">
    <name type="scientific">Methanoplanus limicola DSM 2279</name>
    <dbReference type="NCBI Taxonomy" id="937775"/>
    <lineage>
        <taxon>Archaea</taxon>
        <taxon>Methanobacteriati</taxon>
        <taxon>Methanobacteriota</taxon>
        <taxon>Stenosarchaea group</taxon>
        <taxon>Methanomicrobia</taxon>
        <taxon>Methanomicrobiales</taxon>
        <taxon>Methanomicrobiaceae</taxon>
        <taxon>Methanoplanus</taxon>
    </lineage>
</organism>
<name>H1YWC0_9EURY</name>
<evidence type="ECO:0000256" key="6">
    <source>
        <dbReference type="SAM" id="Phobius"/>
    </source>
</evidence>
<evidence type="ECO:0000256" key="4">
    <source>
        <dbReference type="ARBA" id="ARBA00022989"/>
    </source>
</evidence>
<keyword evidence="5 6" id="KW-0472">Membrane</keyword>
<dbReference type="HOGENOM" id="CLU_039146_1_0_2"/>
<dbReference type="GO" id="GO:0005886">
    <property type="term" value="C:plasma membrane"/>
    <property type="evidence" value="ECO:0007669"/>
    <property type="project" value="UniProtKB-SubCell"/>
</dbReference>
<dbReference type="Proteomes" id="UP000005741">
    <property type="component" value="Chromosome"/>
</dbReference>
<keyword evidence="8" id="KW-1185">Reference proteome</keyword>
<dbReference type="Pfam" id="PF03706">
    <property type="entry name" value="LPG_synthase_TM"/>
    <property type="match status" value="1"/>
</dbReference>
<evidence type="ECO:0000256" key="2">
    <source>
        <dbReference type="ARBA" id="ARBA00022475"/>
    </source>
</evidence>
<evidence type="ECO:0000256" key="5">
    <source>
        <dbReference type="ARBA" id="ARBA00023136"/>
    </source>
</evidence>
<evidence type="ECO:0000256" key="1">
    <source>
        <dbReference type="ARBA" id="ARBA00004651"/>
    </source>
</evidence>
<keyword evidence="3 6" id="KW-0812">Transmembrane</keyword>
<dbReference type="AlphaFoldDB" id="H1YWC0"/>
<feature type="transmembrane region" description="Helical" evidence="6">
    <location>
        <begin position="151"/>
        <end position="173"/>
    </location>
</feature>
<protein>
    <recommendedName>
        <fullName evidence="9">Lysylphosphatidylglycerol synthetase/UPF0104</fullName>
    </recommendedName>
</protein>
<evidence type="ECO:0000313" key="7">
    <source>
        <dbReference type="EMBL" id="EHQ34842.1"/>
    </source>
</evidence>
<dbReference type="EMBL" id="CM001436">
    <property type="protein sequence ID" value="EHQ34842.1"/>
    <property type="molecule type" value="Genomic_DNA"/>
</dbReference>
<feature type="transmembrane region" description="Helical" evidence="6">
    <location>
        <begin position="40"/>
        <end position="60"/>
    </location>
</feature>
<reference evidence="7 8" key="1">
    <citation type="submission" date="2011-10" db="EMBL/GenBank/DDBJ databases">
        <title>The Improved High-Quality Draft genome of Methanoplanus limicola DSM 2279.</title>
        <authorList>
            <consortium name="US DOE Joint Genome Institute (JGI-PGF)"/>
            <person name="Lucas S."/>
            <person name="Copeland A."/>
            <person name="Lapidus A."/>
            <person name="Glavina del Rio T."/>
            <person name="Dalin E."/>
            <person name="Tice H."/>
            <person name="Bruce D."/>
            <person name="Goodwin L."/>
            <person name="Pitluck S."/>
            <person name="Peters L."/>
            <person name="Mikhailova N."/>
            <person name="Lu M."/>
            <person name="Kyrpides N."/>
            <person name="Mavromatis K."/>
            <person name="Ivanova N."/>
            <person name="Markowitz V."/>
            <person name="Cheng J.-F."/>
            <person name="Hugenholtz P."/>
            <person name="Woyke T."/>
            <person name="Wu D."/>
            <person name="Wirth R."/>
            <person name="Brambilla E.-M."/>
            <person name="Klenk H.-P."/>
            <person name="Eisen J.A."/>
        </authorList>
    </citation>
    <scope>NUCLEOTIDE SEQUENCE [LARGE SCALE GENOMIC DNA]</scope>
    <source>
        <strain evidence="7 8">DSM 2279</strain>
    </source>
</reference>
<keyword evidence="4 6" id="KW-1133">Transmembrane helix</keyword>
<dbReference type="PANTHER" id="PTHR37693:SF1">
    <property type="entry name" value="INTEGRAL MEMBRANE PROTEIN"/>
    <property type="match status" value="1"/>
</dbReference>
<evidence type="ECO:0000313" key="8">
    <source>
        <dbReference type="Proteomes" id="UP000005741"/>
    </source>
</evidence>
<dbReference type="NCBIfam" id="TIGR00374">
    <property type="entry name" value="flippase-like domain"/>
    <property type="match status" value="1"/>
</dbReference>
<gene>
    <name evidence="7" type="ORF">Metlim_0719</name>
</gene>
<dbReference type="RefSeq" id="WP_004076557.1">
    <property type="nucleotide sequence ID" value="NZ_CM001436.1"/>
</dbReference>
<feature type="transmembrane region" description="Helical" evidence="6">
    <location>
        <begin position="230"/>
        <end position="255"/>
    </location>
</feature>
<dbReference type="STRING" id="937775.Metlim_0719"/>
<feature type="transmembrane region" description="Helical" evidence="6">
    <location>
        <begin position="125"/>
        <end position="145"/>
    </location>
</feature>
<feature type="transmembrane region" description="Helical" evidence="6">
    <location>
        <begin position="314"/>
        <end position="331"/>
    </location>
</feature>
<keyword evidence="2" id="KW-1003">Cell membrane</keyword>
<dbReference type="InterPro" id="IPR022791">
    <property type="entry name" value="L-PG_synthase/AglD"/>
</dbReference>
<proteinExistence type="predicted"/>